<keyword evidence="9" id="KW-0472">Membrane</keyword>
<dbReference type="PANTHER" id="PTHR13344:SF0">
    <property type="entry name" value="NADH DEHYDROGENASE [UBIQUINONE] 1 ALPHA SUBCOMPLEX SUBUNIT 8"/>
    <property type="match status" value="1"/>
</dbReference>
<evidence type="ECO:0000259" key="10">
    <source>
        <dbReference type="Pfam" id="PF06747"/>
    </source>
</evidence>
<sequence length="159" mass="18574">MTTHREAIFVNGLWVEKDPFPEDIAKPIDEVGLTSAPMESMAFFFAQHCKDYTEDFMLCKNESSDQTKCLKEGRKVTRCAMDLISKLKANCDKQWEQHWKCMDTNNHLLWLCRPQEKEFNDCVFNKLGLTKHIPGVPEGETPVHLKENPMFKREPVPWK</sequence>
<accession>A0AAD5S7V7</accession>
<evidence type="ECO:0000256" key="7">
    <source>
        <dbReference type="ARBA" id="ARBA00023128"/>
    </source>
</evidence>
<evidence type="ECO:0000256" key="9">
    <source>
        <dbReference type="PIRNR" id="PIRNR017016"/>
    </source>
</evidence>
<keyword evidence="3 9" id="KW-0813">Transport</keyword>
<dbReference type="InterPro" id="IPR016680">
    <property type="entry name" value="NDUFA8"/>
</dbReference>
<dbReference type="PIRSF" id="PIRSF017016">
    <property type="entry name" value="NDUA8"/>
    <property type="match status" value="1"/>
</dbReference>
<dbReference type="PANTHER" id="PTHR13344">
    <property type="entry name" value="NADH-UBIQUINONE OXIDOREDUCTASE"/>
    <property type="match status" value="1"/>
</dbReference>
<dbReference type="EMBL" id="JADGJD010000740">
    <property type="protein sequence ID" value="KAJ3048774.1"/>
    <property type="molecule type" value="Genomic_DNA"/>
</dbReference>
<dbReference type="Pfam" id="PF06747">
    <property type="entry name" value="CHCH"/>
    <property type="match status" value="1"/>
</dbReference>
<evidence type="ECO:0000256" key="6">
    <source>
        <dbReference type="ARBA" id="ARBA00022982"/>
    </source>
</evidence>
<evidence type="ECO:0000256" key="8">
    <source>
        <dbReference type="ARBA" id="ARBA00023157"/>
    </source>
</evidence>
<dbReference type="AlphaFoldDB" id="A0AAD5S7V7"/>
<protein>
    <recommendedName>
        <fullName evidence="9">NADH-ubiquinone oxidoreductase</fullName>
    </recommendedName>
</protein>
<dbReference type="Proteomes" id="UP001212841">
    <property type="component" value="Unassembled WGS sequence"/>
</dbReference>
<evidence type="ECO:0000256" key="2">
    <source>
        <dbReference type="ARBA" id="ARBA00010705"/>
    </source>
</evidence>
<keyword evidence="12" id="KW-1185">Reference proteome</keyword>
<keyword evidence="5" id="KW-0677">Repeat</keyword>
<comment type="function">
    <text evidence="1 9">Accessory subunit of the mitochondrial membrane respiratory chain NADH dehydrogenase (Complex I), that is believed not to be involved in catalysis. Complex I functions in the transfer of electrons from NADH to the respiratory chain. The immediate electron acceptor for the enzyme is believed to be ubiquinone.</text>
</comment>
<dbReference type="GO" id="GO:0005743">
    <property type="term" value="C:mitochondrial inner membrane"/>
    <property type="evidence" value="ECO:0007669"/>
    <property type="project" value="UniProtKB-SubCell"/>
</dbReference>
<evidence type="ECO:0000313" key="11">
    <source>
        <dbReference type="EMBL" id="KAJ3048774.1"/>
    </source>
</evidence>
<evidence type="ECO:0000256" key="1">
    <source>
        <dbReference type="ARBA" id="ARBA00003195"/>
    </source>
</evidence>
<dbReference type="GO" id="GO:0006120">
    <property type="term" value="P:mitochondrial electron transport, NADH to ubiquinone"/>
    <property type="evidence" value="ECO:0007669"/>
    <property type="project" value="InterPro"/>
</dbReference>
<reference evidence="11" key="1">
    <citation type="submission" date="2020-05" db="EMBL/GenBank/DDBJ databases">
        <title>Phylogenomic resolution of chytrid fungi.</title>
        <authorList>
            <person name="Stajich J.E."/>
            <person name="Amses K."/>
            <person name="Simmons R."/>
            <person name="Seto K."/>
            <person name="Myers J."/>
            <person name="Bonds A."/>
            <person name="Quandt C.A."/>
            <person name="Barry K."/>
            <person name="Liu P."/>
            <person name="Grigoriev I."/>
            <person name="Longcore J.E."/>
            <person name="James T.Y."/>
        </authorList>
    </citation>
    <scope>NUCLEOTIDE SEQUENCE</scope>
    <source>
        <strain evidence="11">JEL0318</strain>
    </source>
</reference>
<organism evidence="11 12">
    <name type="scientific">Rhizophlyctis rosea</name>
    <dbReference type="NCBI Taxonomy" id="64517"/>
    <lineage>
        <taxon>Eukaryota</taxon>
        <taxon>Fungi</taxon>
        <taxon>Fungi incertae sedis</taxon>
        <taxon>Chytridiomycota</taxon>
        <taxon>Chytridiomycota incertae sedis</taxon>
        <taxon>Chytridiomycetes</taxon>
        <taxon>Rhizophlyctidales</taxon>
        <taxon>Rhizophlyctidaceae</taxon>
        <taxon>Rhizophlyctis</taxon>
    </lineage>
</organism>
<evidence type="ECO:0000256" key="5">
    <source>
        <dbReference type="ARBA" id="ARBA00022737"/>
    </source>
</evidence>
<feature type="domain" description="CHCH" evidence="10">
    <location>
        <begin position="91"/>
        <end position="124"/>
    </location>
</feature>
<comment type="similarity">
    <text evidence="2 9">Belongs to the complex I NDUFA8 subunit family.</text>
</comment>
<proteinExistence type="inferred from homology"/>
<name>A0AAD5S7V7_9FUNG</name>
<evidence type="ECO:0000256" key="3">
    <source>
        <dbReference type="ARBA" id="ARBA00022448"/>
    </source>
</evidence>
<comment type="subcellular location">
    <subcellularLocation>
        <location evidence="9">Mitochondrion inner membrane</location>
    </subcellularLocation>
</comment>
<evidence type="ECO:0000256" key="4">
    <source>
        <dbReference type="ARBA" id="ARBA00022660"/>
    </source>
</evidence>
<evidence type="ECO:0000313" key="12">
    <source>
        <dbReference type="Proteomes" id="UP001212841"/>
    </source>
</evidence>
<dbReference type="PROSITE" id="PS51808">
    <property type="entry name" value="CHCH"/>
    <property type="match status" value="2"/>
</dbReference>
<gene>
    <name evidence="11" type="ORF">HK097_010228</name>
</gene>
<dbReference type="InterPro" id="IPR010625">
    <property type="entry name" value="CHCH"/>
</dbReference>
<comment type="caution">
    <text evidence="11">The sequence shown here is derived from an EMBL/GenBank/DDBJ whole genome shotgun (WGS) entry which is preliminary data.</text>
</comment>
<keyword evidence="8" id="KW-1015">Disulfide bond</keyword>
<keyword evidence="4 9" id="KW-0679">Respiratory chain</keyword>
<keyword evidence="9" id="KW-0999">Mitochondrion inner membrane</keyword>
<keyword evidence="7 9" id="KW-0496">Mitochondrion</keyword>
<keyword evidence="6 9" id="KW-0249">Electron transport</keyword>